<dbReference type="Gene3D" id="3.40.630.30">
    <property type="match status" value="1"/>
</dbReference>
<dbReference type="Proteomes" id="UP001348149">
    <property type="component" value="Unassembled WGS sequence"/>
</dbReference>
<evidence type="ECO:0000313" key="2">
    <source>
        <dbReference type="EMBL" id="MEC3859818.1"/>
    </source>
</evidence>
<accession>A0ABU6HBI6</accession>
<evidence type="ECO:0000313" key="3">
    <source>
        <dbReference type="Proteomes" id="UP001348149"/>
    </source>
</evidence>
<comment type="caution">
    <text evidence="2">The sequence shown here is derived from an EMBL/GenBank/DDBJ whole genome shotgun (WGS) entry which is preliminary data.</text>
</comment>
<organism evidence="2 3">
    <name type="scientific">Mesobacterium hydrothermale</name>
    <dbReference type="NCBI Taxonomy" id="3111907"/>
    <lineage>
        <taxon>Bacteria</taxon>
        <taxon>Pseudomonadati</taxon>
        <taxon>Pseudomonadota</taxon>
        <taxon>Alphaproteobacteria</taxon>
        <taxon>Rhodobacterales</taxon>
        <taxon>Roseobacteraceae</taxon>
        <taxon>Mesobacterium</taxon>
    </lineage>
</organism>
<dbReference type="PROSITE" id="PS51186">
    <property type="entry name" value="GNAT"/>
    <property type="match status" value="1"/>
</dbReference>
<dbReference type="EMBL" id="JAYLLH010000001">
    <property type="protein sequence ID" value="MEC3859818.1"/>
    <property type="molecule type" value="Genomic_DNA"/>
</dbReference>
<sequence>MKPDAKRLYRAVEATWPPYKAVNAGPWTLREGAGGGKRVSAATARAAFDADIDLPAAEDAMRILGQDPLFMIRNGEDALDAALAARGYQVIDPVNMYLIPTYQLTDLPIPKVMAFTIWEPLAIMRDLWAEGGIGPDRLRVMERAKGPKTGILGRIDDSPGGTAFCAIDDDVAMIHALEIREAHRRKGLAGWMIRAAAIWAADWGTEWLSVVCTQHNKGANLLYTSLGMELVGSYHYRILPREEGGTT</sequence>
<dbReference type="RefSeq" id="WP_326295378.1">
    <property type="nucleotide sequence ID" value="NZ_JAYLLH010000001.1"/>
</dbReference>
<reference evidence="2 3" key="1">
    <citation type="submission" date="2024-01" db="EMBL/GenBank/DDBJ databases">
        <title>Mesobacterium rodlantinim sp. nov., isolated from shallow sea hydrothermal systems off Kueishantao Island.</title>
        <authorList>
            <person name="Su Z."/>
            <person name="Tang K."/>
        </authorList>
    </citation>
    <scope>NUCLEOTIDE SEQUENCE [LARGE SCALE GENOMIC DNA]</scope>
    <source>
        <strain evidence="2 3">TK19101</strain>
    </source>
</reference>
<name>A0ABU6HBI6_9RHOB</name>
<keyword evidence="3" id="KW-1185">Reference proteome</keyword>
<evidence type="ECO:0000259" key="1">
    <source>
        <dbReference type="PROSITE" id="PS51186"/>
    </source>
</evidence>
<dbReference type="Pfam" id="PF00583">
    <property type="entry name" value="Acetyltransf_1"/>
    <property type="match status" value="1"/>
</dbReference>
<protein>
    <submittedName>
        <fullName evidence="2">GNAT family N-acetyltransferase</fullName>
    </submittedName>
</protein>
<dbReference type="CDD" id="cd04301">
    <property type="entry name" value="NAT_SF"/>
    <property type="match status" value="1"/>
</dbReference>
<dbReference type="InterPro" id="IPR000182">
    <property type="entry name" value="GNAT_dom"/>
</dbReference>
<feature type="domain" description="N-acetyltransferase" evidence="1">
    <location>
        <begin position="107"/>
        <end position="247"/>
    </location>
</feature>
<dbReference type="SUPFAM" id="SSF55729">
    <property type="entry name" value="Acyl-CoA N-acyltransferases (Nat)"/>
    <property type="match status" value="1"/>
</dbReference>
<dbReference type="InterPro" id="IPR016181">
    <property type="entry name" value="Acyl_CoA_acyltransferase"/>
</dbReference>
<proteinExistence type="predicted"/>
<gene>
    <name evidence="2" type="ORF">VK792_00855</name>
</gene>